<dbReference type="EMBL" id="LSRC01000018">
    <property type="protein sequence ID" value="KXI17954.1"/>
    <property type="molecule type" value="Genomic_DNA"/>
</dbReference>
<evidence type="ECO:0000313" key="3">
    <source>
        <dbReference type="Proteomes" id="UP000070505"/>
    </source>
</evidence>
<dbReference type="Proteomes" id="UP000070505">
    <property type="component" value="Unassembled WGS sequence"/>
</dbReference>
<gene>
    <name evidence="2" type="ORF">HMPREF3230_00461</name>
</gene>
<sequence length="105" mass="11896">MSLIEILITVIAFVLSLVIGIYFAGIPLRMSQMTKMQNIIQQVLSVVCIVLAIVLFMLNMKIATLCVIFALCFGMFVGKIPPIHSWLLSQFPYMFLSNNDPRRKN</sequence>
<protein>
    <submittedName>
        <fullName evidence="2">Uncharacterized protein</fullName>
    </submittedName>
</protein>
<feature type="transmembrane region" description="Helical" evidence="1">
    <location>
        <begin position="6"/>
        <end position="26"/>
    </location>
</feature>
<name>A0A135Z8L7_GARVA</name>
<reference evidence="2 3" key="1">
    <citation type="submission" date="2016-02" db="EMBL/GenBank/DDBJ databases">
        <authorList>
            <person name="Wen L."/>
            <person name="He K."/>
            <person name="Yang H."/>
        </authorList>
    </citation>
    <scope>NUCLEOTIDE SEQUENCE [LARGE SCALE GENOMIC DNA]</scope>
    <source>
        <strain evidence="2 3">CMW7778B</strain>
    </source>
</reference>
<evidence type="ECO:0000313" key="2">
    <source>
        <dbReference type="EMBL" id="KXI17954.1"/>
    </source>
</evidence>
<dbReference type="AlphaFoldDB" id="A0A135Z8L7"/>
<evidence type="ECO:0000256" key="1">
    <source>
        <dbReference type="SAM" id="Phobius"/>
    </source>
</evidence>
<keyword evidence="1" id="KW-1133">Transmembrane helix</keyword>
<comment type="caution">
    <text evidence="2">The sequence shown here is derived from an EMBL/GenBank/DDBJ whole genome shotgun (WGS) entry which is preliminary data.</text>
</comment>
<accession>A0A135Z8L7</accession>
<keyword evidence="1" id="KW-0812">Transmembrane</keyword>
<organism evidence="2 3">
    <name type="scientific">Gardnerella vaginalis</name>
    <dbReference type="NCBI Taxonomy" id="2702"/>
    <lineage>
        <taxon>Bacteria</taxon>
        <taxon>Bacillati</taxon>
        <taxon>Actinomycetota</taxon>
        <taxon>Actinomycetes</taxon>
        <taxon>Bifidobacteriales</taxon>
        <taxon>Bifidobacteriaceae</taxon>
        <taxon>Gardnerella</taxon>
    </lineage>
</organism>
<feature type="transmembrane region" description="Helical" evidence="1">
    <location>
        <begin position="62"/>
        <end position="80"/>
    </location>
</feature>
<dbReference type="PATRIC" id="fig|2702.101.peg.448"/>
<proteinExistence type="predicted"/>
<keyword evidence="1" id="KW-0472">Membrane</keyword>
<dbReference type="RefSeq" id="WP_075523351.1">
    <property type="nucleotide sequence ID" value="NZ_KQ961857.1"/>
</dbReference>
<feature type="transmembrane region" description="Helical" evidence="1">
    <location>
        <begin position="38"/>
        <end position="56"/>
    </location>
</feature>